<dbReference type="SUPFAM" id="SSF47413">
    <property type="entry name" value="lambda repressor-like DNA-binding domains"/>
    <property type="match status" value="1"/>
</dbReference>
<sequence>MPSADSEDDLRDGSVDERSAGPMMARRILGARLRALREQAGLDRAAAGRAIRASEAKIRRLEKGASAFKRRDVEDLLTLYDVTDPADRAVLLDLVDQANAPGWWREYADLVPPWLETYLGLEQSASVIRTWEVQFVPGLLQTPDYARAVITHGDSILRSDEIDRWVALRMRRQRILFPPNEVRLWAIVDEGALLRRIGGPAVMRGQLTHLLDMAELPNVTIQVLRLDGPQNPRALRPVTMLRAAADILPDVAYCENLCGARFFDNPADTVRFLDLLNWLSVHAASPRETPGILRAIIARLDAEQPAASQRRG</sequence>
<reference evidence="2 3" key="1">
    <citation type="submission" date="2019-06" db="EMBL/GenBank/DDBJ databases">
        <title>Sequencing the genomes of 1000 actinobacteria strains.</title>
        <authorList>
            <person name="Klenk H.-P."/>
        </authorList>
    </citation>
    <scope>NUCLEOTIDE SEQUENCE [LARGE SCALE GENOMIC DNA]</scope>
    <source>
        <strain evidence="2 3">DSM 43186</strain>
    </source>
</reference>
<gene>
    <name evidence="2" type="ORF">FHX40_1587</name>
</gene>
<evidence type="ECO:0000259" key="1">
    <source>
        <dbReference type="SMART" id="SM00530"/>
    </source>
</evidence>
<dbReference type="AlphaFoldDB" id="A0A543IWG0"/>
<organism evidence="2 3">
    <name type="scientific">Thermopolyspora flexuosa</name>
    <dbReference type="NCBI Taxonomy" id="103836"/>
    <lineage>
        <taxon>Bacteria</taxon>
        <taxon>Bacillati</taxon>
        <taxon>Actinomycetota</taxon>
        <taxon>Actinomycetes</taxon>
        <taxon>Streptosporangiales</taxon>
        <taxon>Streptosporangiaceae</taxon>
        <taxon>Thermopolyspora</taxon>
    </lineage>
</organism>
<protein>
    <submittedName>
        <fullName evidence="2">Helix-turn-helix protein</fullName>
    </submittedName>
</protein>
<feature type="domain" description="HTH cro/C1-type" evidence="1">
    <location>
        <begin position="32"/>
        <end position="87"/>
    </location>
</feature>
<proteinExistence type="predicted"/>
<accession>A0A543IWG0</accession>
<keyword evidence="3" id="KW-1185">Reference proteome</keyword>
<dbReference type="Pfam" id="PF13560">
    <property type="entry name" value="HTH_31"/>
    <property type="match status" value="1"/>
</dbReference>
<dbReference type="InterPro" id="IPR010982">
    <property type="entry name" value="Lambda_DNA-bd_dom_sf"/>
</dbReference>
<dbReference type="InterPro" id="IPR001387">
    <property type="entry name" value="Cro/C1-type_HTH"/>
</dbReference>
<comment type="caution">
    <text evidence="2">The sequence shown here is derived from an EMBL/GenBank/DDBJ whole genome shotgun (WGS) entry which is preliminary data.</text>
</comment>
<dbReference type="Pfam" id="PF19054">
    <property type="entry name" value="DUF5753"/>
    <property type="match status" value="1"/>
</dbReference>
<evidence type="ECO:0000313" key="3">
    <source>
        <dbReference type="Proteomes" id="UP000319213"/>
    </source>
</evidence>
<evidence type="ECO:0000313" key="2">
    <source>
        <dbReference type="EMBL" id="TQM74901.1"/>
    </source>
</evidence>
<dbReference type="EMBL" id="VFPQ01000001">
    <property type="protein sequence ID" value="TQM74901.1"/>
    <property type="molecule type" value="Genomic_DNA"/>
</dbReference>
<dbReference type="Proteomes" id="UP000319213">
    <property type="component" value="Unassembled WGS sequence"/>
</dbReference>
<name>A0A543IWG0_9ACTN</name>
<dbReference type="SMART" id="SM00530">
    <property type="entry name" value="HTH_XRE"/>
    <property type="match status" value="1"/>
</dbReference>
<dbReference type="GO" id="GO:0003677">
    <property type="term" value="F:DNA binding"/>
    <property type="evidence" value="ECO:0007669"/>
    <property type="project" value="InterPro"/>
</dbReference>
<dbReference type="InterPro" id="IPR043917">
    <property type="entry name" value="DUF5753"/>
</dbReference>
<dbReference type="Gene3D" id="1.10.260.40">
    <property type="entry name" value="lambda repressor-like DNA-binding domains"/>
    <property type="match status" value="1"/>
</dbReference>